<reference evidence="8" key="1">
    <citation type="submission" date="2020-06" db="EMBL/GenBank/DDBJ databases">
        <authorList>
            <person name="Onetto C."/>
        </authorList>
    </citation>
    <scope>NUCLEOTIDE SEQUENCE</scope>
</reference>
<dbReference type="CDD" id="cd12148">
    <property type="entry name" value="fungal_TF_MHR"/>
    <property type="match status" value="1"/>
</dbReference>
<dbReference type="PANTHER" id="PTHR47338:SF3">
    <property type="entry name" value="C6 FINGER DOMAIN TRANSCRIPTION FACTOR DBAA-RELATED"/>
    <property type="match status" value="1"/>
</dbReference>
<evidence type="ECO:0000256" key="4">
    <source>
        <dbReference type="ARBA" id="ARBA00023125"/>
    </source>
</evidence>
<gene>
    <name evidence="8" type="ORF">AWRI4619_LOCUS3938</name>
</gene>
<dbReference type="Pfam" id="PF04082">
    <property type="entry name" value="Fungal_trans"/>
    <property type="match status" value="1"/>
</dbReference>
<evidence type="ECO:0000259" key="7">
    <source>
        <dbReference type="Pfam" id="PF04082"/>
    </source>
</evidence>
<evidence type="ECO:0000256" key="1">
    <source>
        <dbReference type="ARBA" id="ARBA00004123"/>
    </source>
</evidence>
<keyword evidence="6" id="KW-0539">Nucleus</keyword>
<keyword evidence="3" id="KW-0805">Transcription regulation</keyword>
<accession>A0A9N8JHB4</accession>
<comment type="caution">
    <text evidence="8">The sequence shown here is derived from an EMBL/GenBank/DDBJ whole genome shotgun (WGS) entry which is preliminary data.</text>
</comment>
<dbReference type="GO" id="GO:0000981">
    <property type="term" value="F:DNA-binding transcription factor activity, RNA polymerase II-specific"/>
    <property type="evidence" value="ECO:0007669"/>
    <property type="project" value="InterPro"/>
</dbReference>
<dbReference type="AlphaFoldDB" id="A0A9N8JHB4"/>
<keyword evidence="9" id="KW-1185">Reference proteome</keyword>
<proteinExistence type="predicted"/>
<feature type="domain" description="Xylanolytic transcriptional activator regulatory" evidence="7">
    <location>
        <begin position="13"/>
        <end position="87"/>
    </location>
</feature>
<dbReference type="InterPro" id="IPR050815">
    <property type="entry name" value="TF_fung"/>
</dbReference>
<evidence type="ECO:0000256" key="3">
    <source>
        <dbReference type="ARBA" id="ARBA00023015"/>
    </source>
</evidence>
<protein>
    <recommendedName>
        <fullName evidence="7">Xylanolytic transcriptional activator regulatory domain-containing protein</fullName>
    </recommendedName>
</protein>
<evidence type="ECO:0000313" key="8">
    <source>
        <dbReference type="EMBL" id="CAD0085710.1"/>
    </source>
</evidence>
<keyword evidence="2" id="KW-0479">Metal-binding</keyword>
<keyword evidence="4" id="KW-0238">DNA-binding</keyword>
<sequence>MYEMKRVSFRKGWISAGRAIRLIHLLKLHEIDMPAGLNDKDPLVEAQQSENTLTVIEERRRTFWMGYFLDRMVNLVNQVPFTISEQSVGPGRLMCGILVDAQQILTRLPAPEEHFQAGRLVDGAFLFEVLRGTDKRKLSSFNNLLILVTLWGRGLLSRHRQLIDRFYGNESAEPEFYHRLQWLESIIAQSEQIMAAHGTYNTDSLDSMLLFTNMVAHAMLVSLCKAGSNGRRDALSNMSTSNVINGYEGSTSKAITEMLNLSTALCHYGQSNVSKDFHHLSRSNTN</sequence>
<dbReference type="InterPro" id="IPR007219">
    <property type="entry name" value="XnlR_reg_dom"/>
</dbReference>
<name>A0A9N8JHB4_9PEZI</name>
<organism evidence="8 9">
    <name type="scientific">Aureobasidium vineae</name>
    <dbReference type="NCBI Taxonomy" id="2773715"/>
    <lineage>
        <taxon>Eukaryota</taxon>
        <taxon>Fungi</taxon>
        <taxon>Dikarya</taxon>
        <taxon>Ascomycota</taxon>
        <taxon>Pezizomycotina</taxon>
        <taxon>Dothideomycetes</taxon>
        <taxon>Dothideomycetidae</taxon>
        <taxon>Dothideales</taxon>
        <taxon>Saccotheciaceae</taxon>
        <taxon>Aureobasidium</taxon>
    </lineage>
</organism>
<keyword evidence="5" id="KW-0804">Transcription</keyword>
<dbReference type="Proteomes" id="UP000716446">
    <property type="component" value="Unassembled WGS sequence"/>
</dbReference>
<dbReference type="EMBL" id="CAIJEN010000004">
    <property type="protein sequence ID" value="CAD0085710.1"/>
    <property type="molecule type" value="Genomic_DNA"/>
</dbReference>
<evidence type="ECO:0000313" key="9">
    <source>
        <dbReference type="Proteomes" id="UP000716446"/>
    </source>
</evidence>
<dbReference type="PANTHER" id="PTHR47338">
    <property type="entry name" value="ZN(II)2CYS6 TRANSCRIPTION FACTOR (EUROFUNG)-RELATED"/>
    <property type="match status" value="1"/>
</dbReference>
<dbReference type="GO" id="GO:0005634">
    <property type="term" value="C:nucleus"/>
    <property type="evidence" value="ECO:0007669"/>
    <property type="project" value="UniProtKB-SubCell"/>
</dbReference>
<evidence type="ECO:0000256" key="6">
    <source>
        <dbReference type="ARBA" id="ARBA00023242"/>
    </source>
</evidence>
<evidence type="ECO:0000256" key="5">
    <source>
        <dbReference type="ARBA" id="ARBA00023163"/>
    </source>
</evidence>
<comment type="subcellular location">
    <subcellularLocation>
        <location evidence="1">Nucleus</location>
    </subcellularLocation>
</comment>
<dbReference type="GO" id="GO:0046872">
    <property type="term" value="F:metal ion binding"/>
    <property type="evidence" value="ECO:0007669"/>
    <property type="project" value="UniProtKB-KW"/>
</dbReference>
<evidence type="ECO:0000256" key="2">
    <source>
        <dbReference type="ARBA" id="ARBA00022723"/>
    </source>
</evidence>